<keyword evidence="2" id="KW-1185">Reference proteome</keyword>
<name>A0ACB8DEH0_DERSI</name>
<protein>
    <submittedName>
        <fullName evidence="1">Uncharacterized protein</fullName>
    </submittedName>
</protein>
<evidence type="ECO:0000313" key="2">
    <source>
        <dbReference type="Proteomes" id="UP000821865"/>
    </source>
</evidence>
<organism evidence="1 2">
    <name type="scientific">Dermacentor silvarum</name>
    <name type="common">Tick</name>
    <dbReference type="NCBI Taxonomy" id="543639"/>
    <lineage>
        <taxon>Eukaryota</taxon>
        <taxon>Metazoa</taxon>
        <taxon>Ecdysozoa</taxon>
        <taxon>Arthropoda</taxon>
        <taxon>Chelicerata</taxon>
        <taxon>Arachnida</taxon>
        <taxon>Acari</taxon>
        <taxon>Parasitiformes</taxon>
        <taxon>Ixodida</taxon>
        <taxon>Ixodoidea</taxon>
        <taxon>Ixodidae</taxon>
        <taxon>Rhipicephalinae</taxon>
        <taxon>Dermacentor</taxon>
    </lineage>
</organism>
<sequence>MADSRQMPNFLEQTRPAHLRGAEAPWQTGAGPLQNVLPLSIGEEPPRQSLCQGYSYPASALCLLVFAVVTTIALIRVTQWAAMTAYPDDDLLAPITKRRFETPRPAAPWKRILRAYRDGPSCYQPGPARDHPVSPTASQSENCLYVNVWIPLCADSLSNCSRRTIVVYFHGGNLRRGSNSMPVYDGAVLSALGQVIVAVPNYRLGVFGFLSRKVNGTRENLGLLDQVLAVEWVANNSEVLGGHRDDVVVFGHDWGAYTASLFLVSPALRQRFRITKAILGSGSLFLPSRFAHNDSHWRGFLKKLGCGEHFFENTLSCLRKAHPKRLLAAQSWYPGSVGVVHPHAMLPRQPGQFLRLAHNFSSVQLLLTSTSLEGLGVLDKVTAGISGTAAAGTLSPENLLARTGLHVAGDEPRGLLELWRDRIGECYELPRGSAEYGSAFAVSFLGDALFNCPSLLFARRMCQTGRAGLPRHRRPKAALLEPNVQLPNEGLPHGRPVLRFWSARLTAAQLRQSNERLRGRHLSAGGRVFRRVIRLVTDFAKNGAGARL</sequence>
<reference evidence="1" key="1">
    <citation type="submission" date="2020-05" db="EMBL/GenBank/DDBJ databases">
        <title>Large-scale comparative analyses of tick genomes elucidate their genetic diversity and vector capacities.</title>
        <authorList>
            <person name="Jia N."/>
            <person name="Wang J."/>
            <person name="Shi W."/>
            <person name="Du L."/>
            <person name="Sun Y."/>
            <person name="Zhan W."/>
            <person name="Jiang J."/>
            <person name="Wang Q."/>
            <person name="Zhang B."/>
            <person name="Ji P."/>
            <person name="Sakyi L.B."/>
            <person name="Cui X."/>
            <person name="Yuan T."/>
            <person name="Jiang B."/>
            <person name="Yang W."/>
            <person name="Lam T.T.-Y."/>
            <person name="Chang Q."/>
            <person name="Ding S."/>
            <person name="Wang X."/>
            <person name="Zhu J."/>
            <person name="Ruan X."/>
            <person name="Zhao L."/>
            <person name="Wei J."/>
            <person name="Que T."/>
            <person name="Du C."/>
            <person name="Cheng J."/>
            <person name="Dai P."/>
            <person name="Han X."/>
            <person name="Huang E."/>
            <person name="Gao Y."/>
            <person name="Liu J."/>
            <person name="Shao H."/>
            <person name="Ye R."/>
            <person name="Li L."/>
            <person name="Wei W."/>
            <person name="Wang X."/>
            <person name="Wang C."/>
            <person name="Yang T."/>
            <person name="Huo Q."/>
            <person name="Li W."/>
            <person name="Guo W."/>
            <person name="Chen H."/>
            <person name="Zhou L."/>
            <person name="Ni X."/>
            <person name="Tian J."/>
            <person name="Zhou Y."/>
            <person name="Sheng Y."/>
            <person name="Liu T."/>
            <person name="Pan Y."/>
            <person name="Xia L."/>
            <person name="Li J."/>
            <person name="Zhao F."/>
            <person name="Cao W."/>
        </authorList>
    </citation>
    <scope>NUCLEOTIDE SEQUENCE</scope>
    <source>
        <strain evidence="1">Dsil-2018</strain>
    </source>
</reference>
<proteinExistence type="predicted"/>
<dbReference type="Proteomes" id="UP000821865">
    <property type="component" value="Chromosome 2"/>
</dbReference>
<gene>
    <name evidence="1" type="ORF">HPB49_016165</name>
</gene>
<accession>A0ACB8DEH0</accession>
<dbReference type="EMBL" id="CM023471">
    <property type="protein sequence ID" value="KAH7966431.1"/>
    <property type="molecule type" value="Genomic_DNA"/>
</dbReference>
<evidence type="ECO:0000313" key="1">
    <source>
        <dbReference type="EMBL" id="KAH7966431.1"/>
    </source>
</evidence>
<comment type="caution">
    <text evidence="1">The sequence shown here is derived from an EMBL/GenBank/DDBJ whole genome shotgun (WGS) entry which is preliminary data.</text>
</comment>